<protein>
    <submittedName>
        <fullName evidence="2">Baseplate assembly protein Gp45,Mu-like protein</fullName>
    </submittedName>
</protein>
<name>A0A1N7S8B5_9BURK</name>
<comment type="caution">
    <text evidence="2">The sequence shown here is derived from an EMBL/GenBank/DDBJ whole genome shotgun (WGS) entry which is preliminary data.</text>
</comment>
<organism evidence="2 3">
    <name type="scientific">Paraburkholderia piptadeniae</name>
    <dbReference type="NCBI Taxonomy" id="1701573"/>
    <lineage>
        <taxon>Bacteria</taxon>
        <taxon>Pseudomonadati</taxon>
        <taxon>Pseudomonadota</taxon>
        <taxon>Betaproteobacteria</taxon>
        <taxon>Burkholderiales</taxon>
        <taxon>Burkholderiaceae</taxon>
        <taxon>Paraburkholderia</taxon>
    </lineage>
</organism>
<accession>A0A1N7S8B5</accession>
<dbReference type="Proteomes" id="UP000195569">
    <property type="component" value="Unassembled WGS sequence"/>
</dbReference>
<dbReference type="AlphaFoldDB" id="A0A1N7S8B5"/>
<proteinExistence type="predicted"/>
<sequence length="186" mass="19829">MSSYLNRTARRVLNTLARGILQLVADGGDVQRMQVKFSPLETTDNIPRCAEYGFVSNPPDGSDAVVIFGAGDRSNGVVIATGNATYRLKALASGEVAIHDSRGQYVYLTESGIKVDGGGNPVLFTNLTKLRVEAPIESTGDITDNVDTTGRSMSADRVIYDGHTHDIVNIQTGGSTRTSNAPNQPE</sequence>
<reference evidence="2" key="1">
    <citation type="submission" date="2016-12" db="EMBL/GenBank/DDBJ databases">
        <authorList>
            <person name="Moulin L."/>
        </authorList>
    </citation>
    <scope>NUCLEOTIDE SEQUENCE [LARGE SCALE GENOMIC DNA]</scope>
    <source>
        <strain evidence="2">STM 7183</strain>
    </source>
</reference>
<gene>
    <name evidence="2" type="ORF">BN2476_350218</name>
</gene>
<evidence type="ECO:0000313" key="2">
    <source>
        <dbReference type="EMBL" id="SIT43658.1"/>
    </source>
</evidence>
<dbReference type="Pfam" id="PF06890">
    <property type="entry name" value="Phage_Mu_Gp45"/>
    <property type="match status" value="1"/>
</dbReference>
<feature type="domain" description="Bacteriophage Mu Gp45 N-terminal" evidence="1">
    <location>
        <begin position="18"/>
        <end position="83"/>
    </location>
</feature>
<evidence type="ECO:0000259" key="1">
    <source>
        <dbReference type="Pfam" id="PF06890"/>
    </source>
</evidence>
<dbReference type="InterPro" id="IPR014462">
    <property type="entry name" value="Phage_Mu_Gp45"/>
</dbReference>
<dbReference type="PIRSF" id="PIRSF012337">
    <property type="entry name" value="gp45"/>
    <property type="match status" value="1"/>
</dbReference>
<dbReference type="EMBL" id="CYGY02000035">
    <property type="protein sequence ID" value="SIT43658.1"/>
    <property type="molecule type" value="Genomic_DNA"/>
</dbReference>
<evidence type="ECO:0000313" key="3">
    <source>
        <dbReference type="Proteomes" id="UP000195569"/>
    </source>
</evidence>
<keyword evidence="3" id="KW-1185">Reference proteome</keyword>
<dbReference type="RefSeq" id="WP_235850888.1">
    <property type="nucleotide sequence ID" value="NZ_CYGY02000035.1"/>
</dbReference>
<dbReference type="InterPro" id="IPR053861">
    <property type="entry name" value="Phage_Mu_Gp45_N"/>
</dbReference>